<dbReference type="Pfam" id="PF03883">
    <property type="entry name" value="H2O2_YaaD"/>
    <property type="match status" value="1"/>
</dbReference>
<dbReference type="PANTHER" id="PTHR30283">
    <property type="entry name" value="PEROXIDE STRESS RESPONSE PROTEIN YAAA"/>
    <property type="match status" value="1"/>
</dbReference>
<accession>A0AAU8HTN5</accession>
<reference evidence="2" key="1">
    <citation type="journal article" date="2018" name="Antonie Van Leeuwenhoek">
        <title>Proteinivorax hydrogeniformans sp. nov., an anaerobic, haloalkaliphilic bacterium fermenting proteinaceous compounds with high hydrogen production.</title>
        <authorList>
            <person name="Boltyanskaya Y."/>
            <person name="Detkova E."/>
            <person name="Pimenov N."/>
            <person name="Kevbrin V."/>
        </authorList>
    </citation>
    <scope>NUCLEOTIDE SEQUENCE</scope>
    <source>
        <strain evidence="2">Z-710</strain>
    </source>
</reference>
<organism evidence="2">
    <name type="scientific">Proteinivorax hydrogeniformans</name>
    <dbReference type="NCBI Taxonomy" id="1826727"/>
    <lineage>
        <taxon>Bacteria</taxon>
        <taxon>Bacillati</taxon>
        <taxon>Bacillota</taxon>
        <taxon>Clostridia</taxon>
        <taxon>Eubacteriales</taxon>
        <taxon>Proteinivoracaceae</taxon>
        <taxon>Proteinivorax</taxon>
    </lineage>
</organism>
<dbReference type="InterPro" id="IPR005583">
    <property type="entry name" value="YaaA"/>
</dbReference>
<gene>
    <name evidence="2" type="primary">yaaA</name>
    <name evidence="2" type="ORF">PRVXH_002469</name>
</gene>
<dbReference type="PANTHER" id="PTHR30283:SF4">
    <property type="entry name" value="PEROXIDE STRESS RESISTANCE PROTEIN YAAA"/>
    <property type="match status" value="1"/>
</dbReference>
<name>A0AAU8HTN5_9FIRM</name>
<dbReference type="HAMAP" id="MF_00652">
    <property type="entry name" value="UPF0246"/>
    <property type="match status" value="1"/>
</dbReference>
<proteinExistence type="inferred from homology"/>
<dbReference type="NCBIfam" id="NF002543">
    <property type="entry name" value="PRK02101.1-4"/>
    <property type="match status" value="1"/>
</dbReference>
<dbReference type="RefSeq" id="WP_353893064.1">
    <property type="nucleotide sequence ID" value="NZ_CP159485.1"/>
</dbReference>
<comment type="similarity">
    <text evidence="1">Belongs to the UPF0246 family.</text>
</comment>
<protein>
    <recommendedName>
        <fullName evidence="1">UPF0246 protein PRVXH_002469</fullName>
    </recommendedName>
</protein>
<dbReference type="GO" id="GO:0005829">
    <property type="term" value="C:cytosol"/>
    <property type="evidence" value="ECO:0007669"/>
    <property type="project" value="TreeGrafter"/>
</dbReference>
<reference evidence="2" key="2">
    <citation type="submission" date="2024-06" db="EMBL/GenBank/DDBJ databases">
        <authorList>
            <person name="Petrova K.O."/>
            <person name="Toshchakov S.V."/>
            <person name="Boltjanskaja Y.V."/>
            <person name="Kevbrin V.V."/>
        </authorList>
    </citation>
    <scope>NUCLEOTIDE SEQUENCE</scope>
    <source>
        <strain evidence="2">Z-710</strain>
    </source>
</reference>
<evidence type="ECO:0000256" key="1">
    <source>
        <dbReference type="HAMAP-Rule" id="MF_00652"/>
    </source>
</evidence>
<evidence type="ECO:0000313" key="2">
    <source>
        <dbReference type="EMBL" id="XCI28508.1"/>
    </source>
</evidence>
<dbReference type="EMBL" id="CP159485">
    <property type="protein sequence ID" value="XCI28508.1"/>
    <property type="molecule type" value="Genomic_DNA"/>
</dbReference>
<sequence>MRIIVSPAKKMNVDMDLDYNNLPRFISEAETLLTYLKKQSYDKLKSIWKCSDKIATLNQQRIQQMDLHKNLTPAILAYEGIQYKYMAPGVFQTKQLDYIERHLRIMSAFYGILRPFDGVAPYRLEMQAKLKGEDLNSLYDYWNSKLADQLFSETNCIVNLASKEYSKCISTYLTDDVRFVTCVFGEMVGEKVKEKGVYAKMARGEMVRFMAENEIEDVEEMKKFNRLNFAFTEELSDEDKFVFVKGDK</sequence>
<dbReference type="GO" id="GO:0033194">
    <property type="term" value="P:response to hydroperoxide"/>
    <property type="evidence" value="ECO:0007669"/>
    <property type="project" value="TreeGrafter"/>
</dbReference>
<dbReference type="AlphaFoldDB" id="A0AAU8HTN5"/>